<evidence type="ECO:0000313" key="1">
    <source>
        <dbReference type="EMBL" id="KAA6369024.1"/>
    </source>
</evidence>
<reference evidence="1 2" key="1">
    <citation type="submission" date="2019-03" db="EMBL/GenBank/DDBJ databases">
        <title>Single cell metagenomics reveals metabolic interactions within the superorganism composed of flagellate Streblomastix strix and complex community of Bacteroidetes bacteria on its surface.</title>
        <authorList>
            <person name="Treitli S.C."/>
            <person name="Kolisko M."/>
            <person name="Husnik F."/>
            <person name="Keeling P."/>
            <person name="Hampl V."/>
        </authorList>
    </citation>
    <scope>NUCLEOTIDE SEQUENCE [LARGE SCALE GENOMIC DNA]</scope>
    <source>
        <strain evidence="1">ST1C</strain>
    </source>
</reference>
<accession>A0A5J4UFK9</accession>
<dbReference type="AlphaFoldDB" id="A0A5J4UFK9"/>
<sequence length="96" mass="10682">MNLNESSQNFNFVYGFGNNIDLTSNPFAVENPVLKATHNGISIPDHDVVSRTLTTRVLSNMICCLSQSIRSISVSVIVPQKTLYMHSVFISQGFKF</sequence>
<organism evidence="1 2">
    <name type="scientific">Streblomastix strix</name>
    <dbReference type="NCBI Taxonomy" id="222440"/>
    <lineage>
        <taxon>Eukaryota</taxon>
        <taxon>Metamonada</taxon>
        <taxon>Preaxostyla</taxon>
        <taxon>Oxymonadida</taxon>
        <taxon>Streblomastigidae</taxon>
        <taxon>Streblomastix</taxon>
    </lineage>
</organism>
<dbReference type="Proteomes" id="UP000324800">
    <property type="component" value="Unassembled WGS sequence"/>
</dbReference>
<comment type="caution">
    <text evidence="1">The sequence shown here is derived from an EMBL/GenBank/DDBJ whole genome shotgun (WGS) entry which is preliminary data.</text>
</comment>
<name>A0A5J4UFK9_9EUKA</name>
<evidence type="ECO:0000313" key="2">
    <source>
        <dbReference type="Proteomes" id="UP000324800"/>
    </source>
</evidence>
<dbReference type="EMBL" id="SNRW01016775">
    <property type="protein sequence ID" value="KAA6369024.1"/>
    <property type="molecule type" value="Genomic_DNA"/>
</dbReference>
<proteinExistence type="predicted"/>
<gene>
    <name evidence="1" type="ORF">EZS28_035450</name>
</gene>
<protein>
    <submittedName>
        <fullName evidence="1">Uncharacterized protein</fullName>
    </submittedName>
</protein>